<dbReference type="InterPro" id="IPR002577">
    <property type="entry name" value="HTH_HxlR"/>
</dbReference>
<organism evidence="5 6">
    <name type="scientific">Devosia nitrariae</name>
    <dbReference type="NCBI Taxonomy" id="2071872"/>
    <lineage>
        <taxon>Bacteria</taxon>
        <taxon>Pseudomonadati</taxon>
        <taxon>Pseudomonadota</taxon>
        <taxon>Alphaproteobacteria</taxon>
        <taxon>Hyphomicrobiales</taxon>
        <taxon>Devosiaceae</taxon>
        <taxon>Devosia</taxon>
    </lineage>
</organism>
<dbReference type="PROSITE" id="PS51118">
    <property type="entry name" value="HTH_HXLR"/>
    <property type="match status" value="1"/>
</dbReference>
<proteinExistence type="predicted"/>
<keyword evidence="1" id="KW-0805">Transcription regulation</keyword>
<evidence type="ECO:0000256" key="2">
    <source>
        <dbReference type="ARBA" id="ARBA00023125"/>
    </source>
</evidence>
<dbReference type="CDD" id="cd00090">
    <property type="entry name" value="HTH_ARSR"/>
    <property type="match status" value="1"/>
</dbReference>
<comment type="caution">
    <text evidence="5">The sequence shown here is derived from an EMBL/GenBank/DDBJ whole genome shotgun (WGS) entry which is preliminary data.</text>
</comment>
<dbReference type="RefSeq" id="WP_284340091.1">
    <property type="nucleotide sequence ID" value="NZ_BSNS01000008.1"/>
</dbReference>
<dbReference type="Gene3D" id="1.10.10.10">
    <property type="entry name" value="Winged helix-like DNA-binding domain superfamily/Winged helix DNA-binding domain"/>
    <property type="match status" value="1"/>
</dbReference>
<keyword evidence="3" id="KW-0804">Transcription</keyword>
<evidence type="ECO:0000256" key="1">
    <source>
        <dbReference type="ARBA" id="ARBA00023015"/>
    </source>
</evidence>
<keyword evidence="6" id="KW-1185">Reference proteome</keyword>
<dbReference type="InterPro" id="IPR036388">
    <property type="entry name" value="WH-like_DNA-bd_sf"/>
</dbReference>
<feature type="domain" description="HTH hxlR-type" evidence="4">
    <location>
        <begin position="12"/>
        <end position="111"/>
    </location>
</feature>
<dbReference type="InterPro" id="IPR011991">
    <property type="entry name" value="ArsR-like_HTH"/>
</dbReference>
<reference evidence="6" key="1">
    <citation type="journal article" date="2019" name="Int. J. Syst. Evol. Microbiol.">
        <title>The Global Catalogue of Microorganisms (GCM) 10K type strain sequencing project: providing services to taxonomists for standard genome sequencing and annotation.</title>
        <authorList>
            <consortium name="The Broad Institute Genomics Platform"/>
            <consortium name="The Broad Institute Genome Sequencing Center for Infectious Disease"/>
            <person name="Wu L."/>
            <person name="Ma J."/>
        </authorList>
    </citation>
    <scope>NUCLEOTIDE SEQUENCE [LARGE SCALE GENOMIC DNA]</scope>
    <source>
        <strain evidence="6">NBRC 112416</strain>
    </source>
</reference>
<gene>
    <name evidence="5" type="ORF">GCM10010862_19000</name>
</gene>
<evidence type="ECO:0000313" key="5">
    <source>
        <dbReference type="EMBL" id="GLQ54641.1"/>
    </source>
</evidence>
<dbReference type="Proteomes" id="UP001156691">
    <property type="component" value="Unassembled WGS sequence"/>
</dbReference>
<accession>A0ABQ5W4A3</accession>
<evidence type="ECO:0000256" key="3">
    <source>
        <dbReference type="ARBA" id="ARBA00023163"/>
    </source>
</evidence>
<evidence type="ECO:0000259" key="4">
    <source>
        <dbReference type="PROSITE" id="PS51118"/>
    </source>
</evidence>
<evidence type="ECO:0000313" key="6">
    <source>
        <dbReference type="Proteomes" id="UP001156691"/>
    </source>
</evidence>
<sequence length="151" mass="16554">MKPGDTYTPHDCRPVGEILNQIGGKWTVLIITRLKHGPMRFSELKRLIGGISQKVLTATLRELEMNGFVTRTVTPSIPPRVDYELTDLGRELLVPLDAVSEWALANRQRVLDARKAFFEQNPDAVPPRIGQVATLIHSGNSSDSSAPVAGG</sequence>
<dbReference type="EMBL" id="BSNS01000008">
    <property type="protein sequence ID" value="GLQ54641.1"/>
    <property type="molecule type" value="Genomic_DNA"/>
</dbReference>
<name>A0ABQ5W4A3_9HYPH</name>
<dbReference type="SUPFAM" id="SSF46785">
    <property type="entry name" value="Winged helix' DNA-binding domain"/>
    <property type="match status" value="1"/>
</dbReference>
<dbReference type="Pfam" id="PF01638">
    <property type="entry name" value="HxlR"/>
    <property type="match status" value="1"/>
</dbReference>
<dbReference type="PANTHER" id="PTHR33204">
    <property type="entry name" value="TRANSCRIPTIONAL REGULATOR, MARR FAMILY"/>
    <property type="match status" value="1"/>
</dbReference>
<dbReference type="InterPro" id="IPR036390">
    <property type="entry name" value="WH_DNA-bd_sf"/>
</dbReference>
<dbReference type="PANTHER" id="PTHR33204:SF39">
    <property type="entry name" value="TRANSCRIPTIONAL REGULATORY PROTEIN"/>
    <property type="match status" value="1"/>
</dbReference>
<keyword evidence="2" id="KW-0238">DNA-binding</keyword>
<protein>
    <submittedName>
        <fullName evidence="5">HxlR family transcriptional regulator</fullName>
    </submittedName>
</protein>